<dbReference type="EC" id="2.7.13.3" evidence="2"/>
<comment type="caution">
    <text evidence="7">The sequence shown here is derived from an EMBL/GenBank/DDBJ whole genome shotgun (WGS) entry which is preliminary data.</text>
</comment>
<keyword evidence="3" id="KW-0808">Transferase</keyword>
<keyword evidence="7" id="KW-0547">Nucleotide-binding</keyword>
<gene>
    <name evidence="7" type="ORF">NQT62_00590</name>
</gene>
<evidence type="ECO:0000256" key="3">
    <source>
        <dbReference type="ARBA" id="ARBA00022679"/>
    </source>
</evidence>
<evidence type="ECO:0000256" key="4">
    <source>
        <dbReference type="ARBA" id="ARBA00022777"/>
    </source>
</evidence>
<evidence type="ECO:0000256" key="1">
    <source>
        <dbReference type="ARBA" id="ARBA00000085"/>
    </source>
</evidence>
<dbReference type="InterPro" id="IPR005467">
    <property type="entry name" value="His_kinase_dom"/>
</dbReference>
<proteinExistence type="predicted"/>
<dbReference type="InterPro" id="IPR036890">
    <property type="entry name" value="HATPase_C_sf"/>
</dbReference>
<evidence type="ECO:0000256" key="5">
    <source>
        <dbReference type="SAM" id="Coils"/>
    </source>
</evidence>
<keyword evidence="4" id="KW-0418">Kinase</keyword>
<dbReference type="PROSITE" id="PS50109">
    <property type="entry name" value="HIS_KIN"/>
    <property type="match status" value="1"/>
</dbReference>
<dbReference type="InterPro" id="IPR003594">
    <property type="entry name" value="HATPase_dom"/>
</dbReference>
<dbReference type="Proteomes" id="UP001204142">
    <property type="component" value="Unassembled WGS sequence"/>
</dbReference>
<dbReference type="SMART" id="SM00387">
    <property type="entry name" value="HATPase_c"/>
    <property type="match status" value="1"/>
</dbReference>
<name>A0ABT1WBP5_9BURK</name>
<dbReference type="EMBL" id="JANIGO010000001">
    <property type="protein sequence ID" value="MCQ8894935.1"/>
    <property type="molecule type" value="Genomic_DNA"/>
</dbReference>
<feature type="coiled-coil region" evidence="5">
    <location>
        <begin position="23"/>
        <end position="93"/>
    </location>
</feature>
<dbReference type="Pfam" id="PF02518">
    <property type="entry name" value="HATPase_c"/>
    <property type="match status" value="1"/>
</dbReference>
<dbReference type="InterPro" id="IPR003661">
    <property type="entry name" value="HisK_dim/P_dom"/>
</dbReference>
<accession>A0ABT1WBP5</accession>
<feature type="domain" description="Histidine kinase" evidence="6">
    <location>
        <begin position="118"/>
        <end position="310"/>
    </location>
</feature>
<dbReference type="CDD" id="cd00082">
    <property type="entry name" value="HisKA"/>
    <property type="match status" value="1"/>
</dbReference>
<organism evidence="7 8">
    <name type="scientific">Limnobacter humi</name>
    <dbReference type="NCBI Taxonomy" id="1778671"/>
    <lineage>
        <taxon>Bacteria</taxon>
        <taxon>Pseudomonadati</taxon>
        <taxon>Pseudomonadota</taxon>
        <taxon>Betaproteobacteria</taxon>
        <taxon>Burkholderiales</taxon>
        <taxon>Burkholderiaceae</taxon>
        <taxon>Limnobacter</taxon>
    </lineage>
</organism>
<dbReference type="RefSeq" id="WP_256762585.1">
    <property type="nucleotide sequence ID" value="NZ_JANIGO010000001.1"/>
</dbReference>
<keyword evidence="5" id="KW-0175">Coiled coil</keyword>
<reference evidence="7 8" key="1">
    <citation type="submission" date="2022-07" db="EMBL/GenBank/DDBJ databases">
        <authorList>
            <person name="Xamxidin M."/>
            <person name="Wu M."/>
        </authorList>
    </citation>
    <scope>NUCLEOTIDE SEQUENCE [LARGE SCALE GENOMIC DNA]</scope>
    <source>
        <strain evidence="7 8">NBRC 111650</strain>
    </source>
</reference>
<evidence type="ECO:0000256" key="2">
    <source>
        <dbReference type="ARBA" id="ARBA00012438"/>
    </source>
</evidence>
<keyword evidence="7" id="KW-0067">ATP-binding</keyword>
<dbReference type="InterPro" id="IPR036097">
    <property type="entry name" value="HisK_dim/P_sf"/>
</dbReference>
<evidence type="ECO:0000259" key="6">
    <source>
        <dbReference type="PROSITE" id="PS50109"/>
    </source>
</evidence>
<evidence type="ECO:0000313" key="8">
    <source>
        <dbReference type="Proteomes" id="UP001204142"/>
    </source>
</evidence>
<keyword evidence="8" id="KW-1185">Reference proteome</keyword>
<dbReference type="PANTHER" id="PTHR42878">
    <property type="entry name" value="TWO-COMPONENT HISTIDINE KINASE"/>
    <property type="match status" value="1"/>
</dbReference>
<dbReference type="Gene3D" id="1.10.287.130">
    <property type="match status" value="1"/>
</dbReference>
<comment type="catalytic activity">
    <reaction evidence="1">
        <text>ATP + protein L-histidine = ADP + protein N-phospho-L-histidine.</text>
        <dbReference type="EC" id="2.7.13.3"/>
    </reaction>
</comment>
<dbReference type="PANTHER" id="PTHR42878:SF15">
    <property type="entry name" value="BACTERIOPHYTOCHROME"/>
    <property type="match status" value="1"/>
</dbReference>
<evidence type="ECO:0000313" key="7">
    <source>
        <dbReference type="EMBL" id="MCQ8894935.1"/>
    </source>
</evidence>
<protein>
    <recommendedName>
        <fullName evidence="2">histidine kinase</fullName>
        <ecNumber evidence="2">2.7.13.3</ecNumber>
    </recommendedName>
</protein>
<dbReference type="Gene3D" id="3.30.565.10">
    <property type="entry name" value="Histidine kinase-like ATPase, C-terminal domain"/>
    <property type="match status" value="1"/>
</dbReference>
<dbReference type="GO" id="GO:0005524">
    <property type="term" value="F:ATP binding"/>
    <property type="evidence" value="ECO:0007669"/>
    <property type="project" value="UniProtKB-KW"/>
</dbReference>
<sequence>MLQFVLSLLSALTGRRWIHPDETDKLLRQLSETRQKLDNTELLNQNLRTQLQGLGNAHAEHLQAVERAHQQSLDEAHRSLQALQGLHEQLTQSLDLETLRHLKENEALLQQLNWLSGTIAHDFRAPLRAIDAYSFFLADDLGSNVPPEATKSLDEIRRNGQRMGVLLDGLIEYLRMSVCPLNLQMHDLAETVEQVINEHLEFSAVPISIDVRGLMKFDKPLVMRLFKELIDNAVKFSKGTPGAQIWIRQQGMELIEIVDSGVGFDTAFNRQKFQLFHRMHGNDEFPGEGIGLAMAERIAARHHWQLSLSRLGERTVAQVRWSNHPAEQVQQPR</sequence>
<dbReference type="InterPro" id="IPR050351">
    <property type="entry name" value="BphY/WalK/GraS-like"/>
</dbReference>
<dbReference type="Pfam" id="PF00512">
    <property type="entry name" value="HisKA"/>
    <property type="match status" value="1"/>
</dbReference>
<dbReference type="SUPFAM" id="SSF55874">
    <property type="entry name" value="ATPase domain of HSP90 chaperone/DNA topoisomerase II/histidine kinase"/>
    <property type="match status" value="1"/>
</dbReference>
<dbReference type="SUPFAM" id="SSF47384">
    <property type="entry name" value="Homodimeric domain of signal transducing histidine kinase"/>
    <property type="match status" value="1"/>
</dbReference>